<keyword evidence="1 4" id="KW-0489">Methyltransferase</keyword>
<dbReference type="GO" id="GO:0032259">
    <property type="term" value="P:methylation"/>
    <property type="evidence" value="ECO:0007669"/>
    <property type="project" value="UniProtKB-KW"/>
</dbReference>
<gene>
    <name evidence="4" type="ORF">LPTSP4_10810</name>
</gene>
<dbReference type="InterPro" id="IPR050362">
    <property type="entry name" value="Cation-dep_OMT"/>
</dbReference>
<organism evidence="4 5">
    <name type="scientific">Leptospira ryugenii</name>
    <dbReference type="NCBI Taxonomy" id="1917863"/>
    <lineage>
        <taxon>Bacteria</taxon>
        <taxon>Pseudomonadati</taxon>
        <taxon>Spirochaetota</taxon>
        <taxon>Spirochaetia</taxon>
        <taxon>Leptospirales</taxon>
        <taxon>Leptospiraceae</taxon>
        <taxon>Leptospira</taxon>
    </lineage>
</organism>
<evidence type="ECO:0000256" key="3">
    <source>
        <dbReference type="ARBA" id="ARBA00022691"/>
    </source>
</evidence>
<keyword evidence="5" id="KW-1185">Reference proteome</keyword>
<evidence type="ECO:0000313" key="5">
    <source>
        <dbReference type="Proteomes" id="UP000245133"/>
    </source>
</evidence>
<keyword evidence="2 4" id="KW-0808">Transferase</keyword>
<dbReference type="Gene3D" id="3.40.50.150">
    <property type="entry name" value="Vaccinia Virus protein VP39"/>
    <property type="match status" value="1"/>
</dbReference>
<dbReference type="PANTHER" id="PTHR10509">
    <property type="entry name" value="O-METHYLTRANSFERASE-RELATED"/>
    <property type="match status" value="1"/>
</dbReference>
<dbReference type="PANTHER" id="PTHR10509:SF14">
    <property type="entry name" value="CAFFEOYL-COA O-METHYLTRANSFERASE 3-RELATED"/>
    <property type="match status" value="1"/>
</dbReference>
<proteinExistence type="predicted"/>
<dbReference type="InterPro" id="IPR002935">
    <property type="entry name" value="SAM_O-MeTrfase"/>
</dbReference>
<dbReference type="Pfam" id="PF01596">
    <property type="entry name" value="Methyltransf_3"/>
    <property type="match status" value="1"/>
</dbReference>
<protein>
    <submittedName>
        <fullName evidence="4">O-methyltransferase</fullName>
    </submittedName>
</protein>
<reference evidence="4 5" key="1">
    <citation type="submission" date="2018-02" db="EMBL/GenBank/DDBJ databases">
        <title>Novel Leptospira species isolated from soil and water in Japan.</title>
        <authorList>
            <person name="Nakao R."/>
            <person name="Masuzawa T."/>
        </authorList>
    </citation>
    <scope>NUCLEOTIDE SEQUENCE [LARGE SCALE GENOMIC DNA]</scope>
    <source>
        <strain evidence="4 5">YH101</strain>
    </source>
</reference>
<name>A0A2P2DY95_9LEPT</name>
<dbReference type="SUPFAM" id="SSF53335">
    <property type="entry name" value="S-adenosyl-L-methionine-dependent methyltransferases"/>
    <property type="match status" value="1"/>
</dbReference>
<dbReference type="InterPro" id="IPR029063">
    <property type="entry name" value="SAM-dependent_MTases_sf"/>
</dbReference>
<dbReference type="RefSeq" id="WP_108974561.1">
    <property type="nucleotide sequence ID" value="NZ_BFBB01000003.1"/>
</dbReference>
<dbReference type="GO" id="GO:0008171">
    <property type="term" value="F:O-methyltransferase activity"/>
    <property type="evidence" value="ECO:0007669"/>
    <property type="project" value="InterPro"/>
</dbReference>
<accession>A0A2P2DY95</accession>
<dbReference type="PROSITE" id="PS51682">
    <property type="entry name" value="SAM_OMT_I"/>
    <property type="match status" value="1"/>
</dbReference>
<evidence type="ECO:0000256" key="2">
    <source>
        <dbReference type="ARBA" id="ARBA00022679"/>
    </source>
</evidence>
<comment type="caution">
    <text evidence="4">The sequence shown here is derived from an EMBL/GenBank/DDBJ whole genome shotgun (WGS) entry which is preliminary data.</text>
</comment>
<dbReference type="OrthoDB" id="9811000at2"/>
<dbReference type="AlphaFoldDB" id="A0A2P2DY95"/>
<dbReference type="GO" id="GO:0008757">
    <property type="term" value="F:S-adenosylmethionine-dependent methyltransferase activity"/>
    <property type="evidence" value="ECO:0007669"/>
    <property type="project" value="TreeGrafter"/>
</dbReference>
<keyword evidence="3" id="KW-0949">S-adenosyl-L-methionine</keyword>
<evidence type="ECO:0000313" key="4">
    <source>
        <dbReference type="EMBL" id="GBF49566.1"/>
    </source>
</evidence>
<dbReference type="Proteomes" id="UP000245133">
    <property type="component" value="Unassembled WGS sequence"/>
</dbReference>
<sequence length="217" mass="24821">MKTRDSIFIPHLEEKIHTDFVHRPHPIFFELEDYAREKNVPIISPASGAVLQNLLSLVQPKHVWELGTGIGYSTLWMMFGSIGSKYTSLDRNEKQASVLDESIQSAFGESAPSLHRIDAWALDYMYGNVQTWKEADFFFIDCDKVTYPELWDLIFFHVPKGTRILFDNMLWHGRVLDPNSDKPSDKAVLATWKRVKESGASFTLFPVGDGILLTQKN</sequence>
<evidence type="ECO:0000256" key="1">
    <source>
        <dbReference type="ARBA" id="ARBA00022603"/>
    </source>
</evidence>
<dbReference type="EMBL" id="BFBB01000003">
    <property type="protein sequence ID" value="GBF49566.1"/>
    <property type="molecule type" value="Genomic_DNA"/>
</dbReference>